<keyword evidence="3" id="KW-0238">DNA-binding</keyword>
<evidence type="ECO:0000256" key="1">
    <source>
        <dbReference type="ARBA" id="ARBA00010923"/>
    </source>
</evidence>
<evidence type="ECO:0000313" key="6">
    <source>
        <dbReference type="Proteomes" id="UP000178797"/>
    </source>
</evidence>
<proteinExistence type="inferred from homology"/>
<dbReference type="EMBL" id="MGDE01000047">
    <property type="protein sequence ID" value="OGL47289.1"/>
    <property type="molecule type" value="Genomic_DNA"/>
</dbReference>
<dbReference type="SUPFAM" id="SSF116734">
    <property type="entry name" value="DNA methylase specificity domain"/>
    <property type="match status" value="2"/>
</dbReference>
<gene>
    <name evidence="5" type="ORF">A2W05_07330</name>
</gene>
<evidence type="ECO:0000256" key="3">
    <source>
        <dbReference type="ARBA" id="ARBA00023125"/>
    </source>
</evidence>
<keyword evidence="2" id="KW-0680">Restriction system</keyword>
<reference evidence="5 6" key="1">
    <citation type="journal article" date="2016" name="Nat. Commun.">
        <title>Thousands of microbial genomes shed light on interconnected biogeochemical processes in an aquifer system.</title>
        <authorList>
            <person name="Anantharaman K."/>
            <person name="Brown C.T."/>
            <person name="Hug L.A."/>
            <person name="Sharon I."/>
            <person name="Castelle C.J."/>
            <person name="Probst A.J."/>
            <person name="Thomas B.C."/>
            <person name="Singh A."/>
            <person name="Wilkins M.J."/>
            <person name="Karaoz U."/>
            <person name="Brodie E.L."/>
            <person name="Williams K.H."/>
            <person name="Hubbard S.S."/>
            <person name="Banfield J.F."/>
        </authorList>
    </citation>
    <scope>NUCLEOTIDE SEQUENCE [LARGE SCALE GENOMIC DNA]</scope>
</reference>
<dbReference type="Gene3D" id="1.10.287.1120">
    <property type="entry name" value="Bipartite methylase S protein"/>
    <property type="match status" value="1"/>
</dbReference>
<dbReference type="InterPro" id="IPR000055">
    <property type="entry name" value="Restrct_endonuc_typeI_TRD"/>
</dbReference>
<dbReference type="Pfam" id="PF01420">
    <property type="entry name" value="Methylase_S"/>
    <property type="match status" value="2"/>
</dbReference>
<evidence type="ECO:0000313" key="5">
    <source>
        <dbReference type="EMBL" id="OGL47289.1"/>
    </source>
</evidence>
<accession>A0A1F7S0K4</accession>
<organism evidence="5 6">
    <name type="scientific">Candidatus Schekmanbacteria bacterium RBG_16_38_10</name>
    <dbReference type="NCBI Taxonomy" id="1817879"/>
    <lineage>
        <taxon>Bacteria</taxon>
        <taxon>Candidatus Schekmaniibacteriota</taxon>
    </lineage>
</organism>
<feature type="domain" description="Type I restriction modification DNA specificity" evidence="4">
    <location>
        <begin position="19"/>
        <end position="184"/>
    </location>
</feature>
<dbReference type="PANTHER" id="PTHR30408">
    <property type="entry name" value="TYPE-1 RESTRICTION ENZYME ECOKI SPECIFICITY PROTEIN"/>
    <property type="match status" value="1"/>
</dbReference>
<comment type="similarity">
    <text evidence="1">Belongs to the type-I restriction system S methylase family.</text>
</comment>
<sequence>MVKKEKNIQTRATIYKPLPKGWKWVRLGDEKVVQIIMGQSPPSFSYNAEGIGLPFYQGKAEFGKHHPTTVKWCSQPGKIAEADDILMSVRAPVGDVNISKEKSCIGRGLAAIRINKDSLNNKFLYYFFKRDVSMWSKLSTGSTFDSITSKTLLNFAIPIPPLSTQHKIVEILEEADNLRKLRQQADEKMKDLIPSLFVQMFGDPATNPKGWEMKKMGEVTNIRRGASPRPMGDPRYFGGAIPWIRISDIHRNGKFLNDTEDHVTEEGAKRSVYLKAGSLIMAMAASIGTPCFLAVDGCIHDGFVVFEKLSPKLDKEFLYYFIIAFKDRFVSLAPEGTQKNLNTALIKAVTLPLPPLTLQQEFAKLVDDIEAEKARQAESRKKLDELFQSLMQRAFTGELVA</sequence>
<dbReference type="CDD" id="cd17245">
    <property type="entry name" value="RMtype1_S_TteMORF1547P-TRD2-CR2_Aco12261I-TRD1-CR1_like"/>
    <property type="match status" value="1"/>
</dbReference>
<dbReference type="GO" id="GO:0009307">
    <property type="term" value="P:DNA restriction-modification system"/>
    <property type="evidence" value="ECO:0007669"/>
    <property type="project" value="UniProtKB-KW"/>
</dbReference>
<name>A0A1F7S0K4_9BACT</name>
<dbReference type="PANTHER" id="PTHR30408:SF12">
    <property type="entry name" value="TYPE I RESTRICTION ENZYME MJAVIII SPECIFICITY SUBUNIT"/>
    <property type="match status" value="1"/>
</dbReference>
<dbReference type="Gene3D" id="3.90.220.20">
    <property type="entry name" value="DNA methylase specificity domains"/>
    <property type="match status" value="2"/>
</dbReference>
<dbReference type="InterPro" id="IPR044946">
    <property type="entry name" value="Restrct_endonuc_typeI_TRD_sf"/>
</dbReference>
<feature type="domain" description="Type I restriction modification DNA specificity" evidence="4">
    <location>
        <begin position="208"/>
        <end position="373"/>
    </location>
</feature>
<dbReference type="Proteomes" id="UP000178797">
    <property type="component" value="Unassembled WGS sequence"/>
</dbReference>
<dbReference type="InterPro" id="IPR052021">
    <property type="entry name" value="Type-I_RS_S_subunit"/>
</dbReference>
<comment type="caution">
    <text evidence="5">The sequence shown here is derived from an EMBL/GenBank/DDBJ whole genome shotgun (WGS) entry which is preliminary data.</text>
</comment>
<evidence type="ECO:0000256" key="2">
    <source>
        <dbReference type="ARBA" id="ARBA00022747"/>
    </source>
</evidence>
<dbReference type="GO" id="GO:0003677">
    <property type="term" value="F:DNA binding"/>
    <property type="evidence" value="ECO:0007669"/>
    <property type="project" value="UniProtKB-KW"/>
</dbReference>
<evidence type="ECO:0000259" key="4">
    <source>
        <dbReference type="Pfam" id="PF01420"/>
    </source>
</evidence>
<protein>
    <recommendedName>
        <fullName evidence="4">Type I restriction modification DNA specificity domain-containing protein</fullName>
    </recommendedName>
</protein>
<dbReference type="AlphaFoldDB" id="A0A1F7S0K4"/>
<dbReference type="CDD" id="cd17283">
    <property type="entry name" value="RMtype1_S_Hpy180ORF7835P_TRD2-CR2_like"/>
    <property type="match status" value="1"/>
</dbReference>